<dbReference type="GO" id="GO:0019888">
    <property type="term" value="F:protein phosphatase regulator activity"/>
    <property type="evidence" value="ECO:0007669"/>
    <property type="project" value="TreeGrafter"/>
</dbReference>
<protein>
    <submittedName>
        <fullName evidence="2">Uncharacterized protein</fullName>
    </submittedName>
</protein>
<dbReference type="GO" id="GO:0005829">
    <property type="term" value="C:cytosol"/>
    <property type="evidence" value="ECO:0007669"/>
    <property type="project" value="TreeGrafter"/>
</dbReference>
<dbReference type="InterPro" id="IPR051023">
    <property type="entry name" value="PP2A_Regulatory_Subunit_A"/>
</dbReference>
<gene>
    <name evidence="2" type="ORF">ECRASSUSDP1_LOCUS3929</name>
</gene>
<dbReference type="Proteomes" id="UP001295684">
    <property type="component" value="Unassembled WGS sequence"/>
</dbReference>
<proteinExistence type="predicted"/>
<comment type="caution">
    <text evidence="2">The sequence shown here is derived from an EMBL/GenBank/DDBJ whole genome shotgun (WGS) entry which is preliminary data.</text>
</comment>
<dbReference type="GO" id="GO:0005634">
    <property type="term" value="C:nucleus"/>
    <property type="evidence" value="ECO:0007669"/>
    <property type="project" value="TreeGrafter"/>
</dbReference>
<accession>A0AAD1U598</accession>
<dbReference type="InterPro" id="IPR016024">
    <property type="entry name" value="ARM-type_fold"/>
</dbReference>
<dbReference type="EMBL" id="CAMPGE010003759">
    <property type="protein sequence ID" value="CAI2362605.1"/>
    <property type="molecule type" value="Genomic_DNA"/>
</dbReference>
<evidence type="ECO:0000313" key="2">
    <source>
        <dbReference type="EMBL" id="CAI2362605.1"/>
    </source>
</evidence>
<keyword evidence="3" id="KW-1185">Reference proteome</keyword>
<organism evidence="2 3">
    <name type="scientific">Euplotes crassus</name>
    <dbReference type="NCBI Taxonomy" id="5936"/>
    <lineage>
        <taxon>Eukaryota</taxon>
        <taxon>Sar</taxon>
        <taxon>Alveolata</taxon>
        <taxon>Ciliophora</taxon>
        <taxon>Intramacronucleata</taxon>
        <taxon>Spirotrichea</taxon>
        <taxon>Hypotrichia</taxon>
        <taxon>Euplotida</taxon>
        <taxon>Euplotidae</taxon>
        <taxon>Moneuplotes</taxon>
    </lineage>
</organism>
<dbReference type="InterPro" id="IPR011989">
    <property type="entry name" value="ARM-like"/>
</dbReference>
<dbReference type="GO" id="GO:0000159">
    <property type="term" value="C:protein phosphatase type 2A complex"/>
    <property type="evidence" value="ECO:0007669"/>
    <property type="project" value="TreeGrafter"/>
</dbReference>
<sequence>MEGLNKKMENNPIYILIDELKSSEIERKKESIRNIATLAIVLGPDNTRNELLSNITELIEEKEVLMEFLKKSIFKDLLHFIGGAKHVKCIFDILQNLSTREDEETRAAALEIFKFIIEEAKPKTVQDDILEISIDLLQGEWYTSKMSGLEIALFMIGKDIRENTKRKLIKQIVETATDIVYPVRKAVAVSLPKIIELIPIFPQESVKSMVKELITDVAEVVKTSSLEGALLFIEKVRDDEDTLVSLFPYFLDGYTDSFFMVRKLFIEQTKRIINLFGGIRITRHQIENPTYEQDNKAENEGSKAISQDVESDSIVDVKKEICDTLKGLLDNDLNKITKKAIAGIIFEMCNEPHPKEEAELYLDIASKLFEILKVTLESDGLRNSEDRSFAMILLSNLPNLSKITEVMKFKKSILDSCTEILEISDWREKSRFLQELPKIAEIIGMQEFTDVFLEILKESLSDRIYIVRQQAIAVVNRLTSTFGVEWFIKFVIFYLYAFKSDKNYLHRQTPLFCLKIMSHNLVQYYSSILVDEKERAKEIEAMIDFLCENCQDKVANIRYLAIETLDKYQIVLNRDQALNLKVIKQIRKVFKAEKDAEVKERIKSLHKTLKTFKS</sequence>
<evidence type="ECO:0000256" key="1">
    <source>
        <dbReference type="ARBA" id="ARBA00022737"/>
    </source>
</evidence>
<dbReference type="PANTHER" id="PTHR10648">
    <property type="entry name" value="SERINE/THREONINE-PROTEIN PHOSPHATASE PP2A 65 KDA REGULATORY SUBUNIT"/>
    <property type="match status" value="1"/>
</dbReference>
<dbReference type="PANTHER" id="PTHR10648:SF4">
    <property type="entry name" value="PROTEIN PHOSPHATASE 2 (FORMERLY 2A), REGULATORY SUBUNIT A, BETA ISOFORM-RELATED"/>
    <property type="match status" value="1"/>
</dbReference>
<dbReference type="SUPFAM" id="SSF48371">
    <property type="entry name" value="ARM repeat"/>
    <property type="match status" value="1"/>
</dbReference>
<dbReference type="Gene3D" id="1.25.10.10">
    <property type="entry name" value="Leucine-rich Repeat Variant"/>
    <property type="match status" value="1"/>
</dbReference>
<evidence type="ECO:0000313" key="3">
    <source>
        <dbReference type="Proteomes" id="UP001295684"/>
    </source>
</evidence>
<reference evidence="2" key="1">
    <citation type="submission" date="2023-07" db="EMBL/GenBank/DDBJ databases">
        <authorList>
            <consortium name="AG Swart"/>
            <person name="Singh M."/>
            <person name="Singh A."/>
            <person name="Seah K."/>
            <person name="Emmerich C."/>
        </authorList>
    </citation>
    <scope>NUCLEOTIDE SEQUENCE</scope>
    <source>
        <strain evidence="2">DP1</strain>
    </source>
</reference>
<dbReference type="AlphaFoldDB" id="A0AAD1U598"/>
<name>A0AAD1U598_EUPCR</name>
<keyword evidence="1" id="KW-0677">Repeat</keyword>